<dbReference type="EMBL" id="JBANRG010000016">
    <property type="protein sequence ID" value="KAK7459455.1"/>
    <property type="molecule type" value="Genomic_DNA"/>
</dbReference>
<dbReference type="GO" id="GO:0006508">
    <property type="term" value="P:proteolysis"/>
    <property type="evidence" value="ECO:0007669"/>
    <property type="project" value="UniProtKB-KW"/>
</dbReference>
<protein>
    <submittedName>
        <fullName evidence="1">ATP-dependent Lon protease pim1</fullName>
        <ecNumber evidence="1">3.4.21.53</ecNumber>
    </submittedName>
</protein>
<evidence type="ECO:0000313" key="1">
    <source>
        <dbReference type="EMBL" id="KAK7459455.1"/>
    </source>
</evidence>
<gene>
    <name evidence="1" type="primary">PIM1_2</name>
    <name evidence="1" type="ORF">VKT23_009436</name>
</gene>
<sequence length="66" mass="7369">MLELQRCLFRRLKEDVDGGSTVAVQESTSTLGPIQTSFLHSYPISIINIVNLVTEPYAKDKDSQQS</sequence>
<proteinExistence type="predicted"/>
<keyword evidence="1" id="KW-0645">Protease</keyword>
<name>A0ABR1JJN2_9AGAR</name>
<dbReference type="GO" id="GO:0004252">
    <property type="term" value="F:serine-type endopeptidase activity"/>
    <property type="evidence" value="ECO:0007669"/>
    <property type="project" value="UniProtKB-EC"/>
</dbReference>
<dbReference type="EC" id="3.4.21.53" evidence="1"/>
<organism evidence="1 2">
    <name type="scientific">Marasmiellus scandens</name>
    <dbReference type="NCBI Taxonomy" id="2682957"/>
    <lineage>
        <taxon>Eukaryota</taxon>
        <taxon>Fungi</taxon>
        <taxon>Dikarya</taxon>
        <taxon>Basidiomycota</taxon>
        <taxon>Agaricomycotina</taxon>
        <taxon>Agaricomycetes</taxon>
        <taxon>Agaricomycetidae</taxon>
        <taxon>Agaricales</taxon>
        <taxon>Marasmiineae</taxon>
        <taxon>Omphalotaceae</taxon>
        <taxon>Marasmiellus</taxon>
    </lineage>
</organism>
<evidence type="ECO:0000313" key="2">
    <source>
        <dbReference type="Proteomes" id="UP001498398"/>
    </source>
</evidence>
<reference evidence="1 2" key="1">
    <citation type="submission" date="2024-01" db="EMBL/GenBank/DDBJ databases">
        <title>A draft genome for the cacao thread blight pathogen Marasmiellus scandens.</title>
        <authorList>
            <person name="Baruah I.K."/>
            <person name="Leung J."/>
            <person name="Bukari Y."/>
            <person name="Amoako-Attah I."/>
            <person name="Meinhardt L.W."/>
            <person name="Bailey B.A."/>
            <person name="Cohen S.P."/>
        </authorList>
    </citation>
    <scope>NUCLEOTIDE SEQUENCE [LARGE SCALE GENOMIC DNA]</scope>
    <source>
        <strain evidence="1 2">GH-19</strain>
    </source>
</reference>
<keyword evidence="1" id="KW-0378">Hydrolase</keyword>
<dbReference type="Proteomes" id="UP001498398">
    <property type="component" value="Unassembled WGS sequence"/>
</dbReference>
<keyword evidence="2" id="KW-1185">Reference proteome</keyword>
<accession>A0ABR1JJN2</accession>
<comment type="caution">
    <text evidence="1">The sequence shown here is derived from an EMBL/GenBank/DDBJ whole genome shotgun (WGS) entry which is preliminary data.</text>
</comment>